<dbReference type="RefSeq" id="WP_314517668.1">
    <property type="nucleotide sequence ID" value="NZ_JASJOU010000016.1"/>
</dbReference>
<feature type="region of interest" description="Disordered" evidence="1">
    <location>
        <begin position="39"/>
        <end position="120"/>
    </location>
</feature>
<dbReference type="AlphaFoldDB" id="A0AAE3R870"/>
<keyword evidence="3" id="KW-1185">Reference proteome</keyword>
<feature type="compositionally biased region" description="Polar residues" evidence="1">
    <location>
        <begin position="72"/>
        <end position="86"/>
    </location>
</feature>
<gene>
    <name evidence="2" type="ORF">QNI22_33115</name>
</gene>
<organism evidence="2 3">
    <name type="scientific">Xanthocytophaga agilis</name>
    <dbReference type="NCBI Taxonomy" id="3048010"/>
    <lineage>
        <taxon>Bacteria</taxon>
        <taxon>Pseudomonadati</taxon>
        <taxon>Bacteroidota</taxon>
        <taxon>Cytophagia</taxon>
        <taxon>Cytophagales</taxon>
        <taxon>Rhodocytophagaceae</taxon>
        <taxon>Xanthocytophaga</taxon>
    </lineage>
</organism>
<name>A0AAE3R870_9BACT</name>
<proteinExistence type="predicted"/>
<protein>
    <recommendedName>
        <fullName evidence="4">Lipoprotein</fullName>
    </recommendedName>
</protein>
<dbReference type="EMBL" id="JASJOU010000016">
    <property type="protein sequence ID" value="MDJ1505544.1"/>
    <property type="molecule type" value="Genomic_DNA"/>
</dbReference>
<accession>A0AAE3R870</accession>
<dbReference type="PROSITE" id="PS51257">
    <property type="entry name" value="PROKAR_LIPOPROTEIN"/>
    <property type="match status" value="1"/>
</dbReference>
<evidence type="ECO:0000313" key="2">
    <source>
        <dbReference type="EMBL" id="MDJ1505544.1"/>
    </source>
</evidence>
<dbReference type="Proteomes" id="UP001232063">
    <property type="component" value="Unassembled WGS sequence"/>
</dbReference>
<evidence type="ECO:0000313" key="3">
    <source>
        <dbReference type="Proteomes" id="UP001232063"/>
    </source>
</evidence>
<feature type="compositionally biased region" description="Basic and acidic residues" evidence="1">
    <location>
        <begin position="111"/>
        <end position="120"/>
    </location>
</feature>
<comment type="caution">
    <text evidence="2">The sequence shown here is derived from an EMBL/GenBank/DDBJ whole genome shotgun (WGS) entry which is preliminary data.</text>
</comment>
<evidence type="ECO:0008006" key="4">
    <source>
        <dbReference type="Google" id="ProtNLM"/>
    </source>
</evidence>
<sequence>MKVLQLQKIVWSMVLLATLLSSCSRKSYCPVYWEGSDGGGSGAAVSGGADKTDWKIETNATKPADGGGGNDASMSAGSGDPETTSEFPMVRVKRDKNGIISKKPMQRNKVKRTDPRKKGS</sequence>
<reference evidence="2" key="1">
    <citation type="submission" date="2023-05" db="EMBL/GenBank/DDBJ databases">
        <authorList>
            <person name="Zhang X."/>
        </authorList>
    </citation>
    <scope>NUCLEOTIDE SEQUENCE</scope>
    <source>
        <strain evidence="2">BD1B2-1</strain>
    </source>
</reference>
<evidence type="ECO:0000256" key="1">
    <source>
        <dbReference type="SAM" id="MobiDB-lite"/>
    </source>
</evidence>